<reference evidence="8 9" key="1">
    <citation type="submission" date="2009-06" db="EMBL/GenBank/DDBJ databases">
        <title>The Genome Sequence of Loxodonta africana (African elephant).</title>
        <authorList>
            <person name="Di Palma F."/>
            <person name="Heiman D."/>
            <person name="Young S."/>
            <person name="Johnson J."/>
            <person name="Lander E.S."/>
            <person name="Lindblad-Toh K."/>
        </authorList>
    </citation>
    <scope>NUCLEOTIDE SEQUENCE [LARGE SCALE GENOMIC DNA]</scope>
    <source>
        <strain evidence="8 9">Isolate ISIS603380</strain>
    </source>
</reference>
<dbReference type="FunCoup" id="G3U5J0">
    <property type="interactions" value="4"/>
</dbReference>
<proteinExistence type="inferred from homology"/>
<evidence type="ECO:0000313" key="8">
    <source>
        <dbReference type="Ensembl" id="ENSLAFP00000023098.1"/>
    </source>
</evidence>
<keyword evidence="5" id="KW-0539">Nucleus</keyword>
<evidence type="ECO:0000256" key="1">
    <source>
        <dbReference type="ARBA" id="ARBA00004123"/>
    </source>
</evidence>
<dbReference type="PANTHER" id="PTHR19447:SF15">
    <property type="entry name" value="KH DOMAIN-CONTAINING PROTEIN 3"/>
    <property type="match status" value="1"/>
</dbReference>
<dbReference type="GO" id="GO:0032991">
    <property type="term" value="C:protein-containing complex"/>
    <property type="evidence" value="ECO:0007669"/>
    <property type="project" value="TreeGrafter"/>
</dbReference>
<evidence type="ECO:0000256" key="6">
    <source>
        <dbReference type="SAM" id="MobiDB-lite"/>
    </source>
</evidence>
<dbReference type="GeneTree" id="ENSGT00940000162601"/>
<feature type="domain" description="KH-like RNA-binding" evidence="7">
    <location>
        <begin position="31"/>
        <end position="115"/>
    </location>
</feature>
<dbReference type="Gene3D" id="3.30.1370.10">
    <property type="entry name" value="K Homology domain, type 1"/>
    <property type="match status" value="1"/>
</dbReference>
<dbReference type="AlphaFoldDB" id="G3U5J0"/>
<evidence type="ECO:0000313" key="9">
    <source>
        <dbReference type="Proteomes" id="UP000007646"/>
    </source>
</evidence>
<evidence type="ECO:0000259" key="7">
    <source>
        <dbReference type="Pfam" id="PF16005"/>
    </source>
</evidence>
<dbReference type="Pfam" id="PF16005">
    <property type="entry name" value="MOEP19"/>
    <property type="match status" value="1"/>
</dbReference>
<accession>G3U5J0</accession>
<dbReference type="InParanoid" id="G3U5J0"/>
<dbReference type="GO" id="GO:0005737">
    <property type="term" value="C:cytoplasm"/>
    <property type="evidence" value="ECO:0007669"/>
    <property type="project" value="UniProtKB-SubCell"/>
</dbReference>
<dbReference type="InterPro" id="IPR031952">
    <property type="entry name" value="MOEP19_KH-like"/>
</dbReference>
<dbReference type="CDD" id="cd12795">
    <property type="entry name" value="FILIA_N_like"/>
    <property type="match status" value="1"/>
</dbReference>
<dbReference type="STRING" id="9785.ENSLAFP00000023098"/>
<sequence>MKQKPKCQRTIKQVSKRRNIQAPTMKHNQKKYVYKQCLFLNIPYIAHLEVWLVEVIFCLSGEHILHVECMSQTILLVSWLDPTHEAKILMSGQPYYQKDVAKIIMNLADCHRQYQAQSSEKGLPQRPVPSKFQKGGTQQVPEAALEAGTQQTLYIAQS</sequence>
<evidence type="ECO:0000256" key="2">
    <source>
        <dbReference type="ARBA" id="ARBA00004496"/>
    </source>
</evidence>
<dbReference type="eggNOG" id="ENOG502QQIF">
    <property type="taxonomic scope" value="Eukaryota"/>
</dbReference>
<feature type="region of interest" description="Disordered" evidence="6">
    <location>
        <begin position="118"/>
        <end position="139"/>
    </location>
</feature>
<evidence type="ECO:0000256" key="3">
    <source>
        <dbReference type="ARBA" id="ARBA00009081"/>
    </source>
</evidence>
<dbReference type="InterPro" id="IPR036612">
    <property type="entry name" value="KH_dom_type_1_sf"/>
</dbReference>
<comment type="similarity">
    <text evidence="3">Belongs to the KHDC1 family.</text>
</comment>
<evidence type="ECO:0000256" key="5">
    <source>
        <dbReference type="ARBA" id="ARBA00023242"/>
    </source>
</evidence>
<reference evidence="8" key="3">
    <citation type="submission" date="2025-09" db="UniProtKB">
        <authorList>
            <consortium name="Ensembl"/>
        </authorList>
    </citation>
    <scope>IDENTIFICATION</scope>
    <source>
        <strain evidence="8">Isolate ISIS603380</strain>
    </source>
</reference>
<dbReference type="Ensembl" id="ENSLAFT00000036946.1">
    <property type="protein sequence ID" value="ENSLAFP00000023098.1"/>
    <property type="gene ID" value="ENSLAFG00000029192.1"/>
</dbReference>
<dbReference type="Proteomes" id="UP000007646">
    <property type="component" value="Unassembled WGS sequence"/>
</dbReference>
<name>G3U5J0_LOXAF</name>
<reference evidence="8" key="2">
    <citation type="submission" date="2025-08" db="UniProtKB">
        <authorList>
            <consortium name="Ensembl"/>
        </authorList>
    </citation>
    <scope>IDENTIFICATION</scope>
    <source>
        <strain evidence="8">Isolate ISIS603380</strain>
    </source>
</reference>
<evidence type="ECO:0000256" key="4">
    <source>
        <dbReference type="ARBA" id="ARBA00022490"/>
    </source>
</evidence>
<keyword evidence="4" id="KW-0963">Cytoplasm</keyword>
<organism evidence="8 9">
    <name type="scientific">Loxodonta africana</name>
    <name type="common">African elephant</name>
    <dbReference type="NCBI Taxonomy" id="9785"/>
    <lineage>
        <taxon>Eukaryota</taxon>
        <taxon>Metazoa</taxon>
        <taxon>Chordata</taxon>
        <taxon>Craniata</taxon>
        <taxon>Vertebrata</taxon>
        <taxon>Euteleostomi</taxon>
        <taxon>Mammalia</taxon>
        <taxon>Eutheria</taxon>
        <taxon>Afrotheria</taxon>
        <taxon>Proboscidea</taxon>
        <taxon>Elephantidae</taxon>
        <taxon>Loxodonta</taxon>
    </lineage>
</organism>
<dbReference type="PANTHER" id="PTHR19447">
    <property type="entry name" value="OOCYTE-EXPRESSED PROTEIN HOMOLOG-RELATED"/>
    <property type="match status" value="1"/>
</dbReference>
<dbReference type="GO" id="GO:0005634">
    <property type="term" value="C:nucleus"/>
    <property type="evidence" value="ECO:0007669"/>
    <property type="project" value="UniProtKB-SubCell"/>
</dbReference>
<dbReference type="GO" id="GO:0003723">
    <property type="term" value="F:RNA binding"/>
    <property type="evidence" value="ECO:0007669"/>
    <property type="project" value="InterPro"/>
</dbReference>
<keyword evidence="9" id="KW-1185">Reference proteome</keyword>
<dbReference type="InterPro" id="IPR051778">
    <property type="entry name" value="KHDC1"/>
</dbReference>
<protein>
    <recommendedName>
        <fullName evidence="7">KH-like RNA-binding domain-containing protein</fullName>
    </recommendedName>
</protein>
<dbReference type="HOGENOM" id="CLU_115458_0_0_1"/>
<comment type="subcellular location">
    <subcellularLocation>
        <location evidence="2">Cytoplasm</location>
    </subcellularLocation>
    <subcellularLocation>
        <location evidence="1">Nucleus</location>
    </subcellularLocation>
</comment>